<dbReference type="RefSeq" id="WP_016517750.1">
    <property type="nucleotide sequence ID" value="NZ_KE332512.1"/>
</dbReference>
<evidence type="ECO:0000259" key="2">
    <source>
        <dbReference type="Pfam" id="PF01478"/>
    </source>
</evidence>
<dbReference type="GO" id="GO:0004190">
    <property type="term" value="F:aspartic-type endopeptidase activity"/>
    <property type="evidence" value="ECO:0007669"/>
    <property type="project" value="InterPro"/>
</dbReference>
<dbReference type="GO" id="GO:0016020">
    <property type="term" value="C:membrane"/>
    <property type="evidence" value="ECO:0007669"/>
    <property type="project" value="InterPro"/>
</dbReference>
<dbReference type="Gene3D" id="1.20.120.1220">
    <property type="match status" value="1"/>
</dbReference>
<keyword evidence="1" id="KW-1133">Transmembrane helix</keyword>
<keyword evidence="4" id="KW-1185">Reference proteome</keyword>
<dbReference type="InterPro" id="IPR000045">
    <property type="entry name" value="Prepilin_IV_endopep_pep"/>
</dbReference>
<sequence>MLSYSIFVLICVYFSYQDIVYGEIKRIYLYAAIAVALCVKAPATAWESFGGAVIGMLLFALAYHISGKRLGIADIWFSGFIGAFLGIIKWYAAVSIGCILALLFFICSRNKLKELPFIPFLSIGACVVELTVLLCGLNT</sequence>
<comment type="caution">
    <text evidence="3">The sequence shown here is derived from an EMBL/GenBank/DDBJ whole genome shotgun (WGS) entry which is preliminary data.</text>
</comment>
<feature type="transmembrane region" description="Helical" evidence="1">
    <location>
        <begin position="117"/>
        <end position="137"/>
    </location>
</feature>
<dbReference type="Proteomes" id="UP000014605">
    <property type="component" value="Unassembled WGS sequence"/>
</dbReference>
<keyword evidence="1" id="KW-0472">Membrane</keyword>
<feature type="transmembrane region" description="Helical" evidence="1">
    <location>
        <begin position="49"/>
        <end position="65"/>
    </location>
</feature>
<dbReference type="PATRIC" id="fig|1125702.3.peg.109"/>
<proteinExistence type="predicted"/>
<evidence type="ECO:0000313" key="4">
    <source>
        <dbReference type="Proteomes" id="UP000014605"/>
    </source>
</evidence>
<organism evidence="3 4">
    <name type="scientific">Treponema vincentii F0403</name>
    <dbReference type="NCBI Taxonomy" id="1125702"/>
    <lineage>
        <taxon>Bacteria</taxon>
        <taxon>Pseudomonadati</taxon>
        <taxon>Spirochaetota</taxon>
        <taxon>Spirochaetia</taxon>
        <taxon>Spirochaetales</taxon>
        <taxon>Treponemataceae</taxon>
        <taxon>Treponema</taxon>
    </lineage>
</organism>
<evidence type="ECO:0000256" key="1">
    <source>
        <dbReference type="SAM" id="Phobius"/>
    </source>
</evidence>
<dbReference type="GeneID" id="301460321"/>
<protein>
    <recommendedName>
        <fullName evidence="2">Prepilin type IV endopeptidase peptidase domain-containing protein</fullName>
    </recommendedName>
</protein>
<keyword evidence="1" id="KW-0812">Transmembrane</keyword>
<feature type="domain" description="Prepilin type IV endopeptidase peptidase" evidence="2">
    <location>
        <begin position="6"/>
        <end position="106"/>
    </location>
</feature>
<dbReference type="Pfam" id="PF01478">
    <property type="entry name" value="Peptidase_A24"/>
    <property type="match status" value="1"/>
</dbReference>
<dbReference type="HOGENOM" id="CLU_1844231_0_0_12"/>
<accession>S3LTM7</accession>
<evidence type="ECO:0000313" key="3">
    <source>
        <dbReference type="EMBL" id="EPF47847.1"/>
    </source>
</evidence>
<reference evidence="3 4" key="1">
    <citation type="submission" date="2013-04" db="EMBL/GenBank/DDBJ databases">
        <title>The Genome Sequence of Treponema vincentii F0403.</title>
        <authorList>
            <consortium name="The Broad Institute Genomics Platform"/>
            <person name="Earl A."/>
            <person name="Ward D."/>
            <person name="Feldgarden M."/>
            <person name="Gevers D."/>
            <person name="Leonetti C."/>
            <person name="Izard J."/>
            <person name="Walker B."/>
            <person name="Young S."/>
            <person name="Zeng Q."/>
            <person name="Gargeya S."/>
            <person name="Fitzgerald M."/>
            <person name="Haas B."/>
            <person name="Abouelleil A."/>
            <person name="Allen A.W."/>
            <person name="Alvarado L."/>
            <person name="Arachchi H.M."/>
            <person name="Berlin A.M."/>
            <person name="Chapman S.B."/>
            <person name="Gainer-Dewar J."/>
            <person name="Goldberg J."/>
            <person name="Griggs A."/>
            <person name="Gujja S."/>
            <person name="Hansen M."/>
            <person name="Howarth C."/>
            <person name="Imamovic A."/>
            <person name="Ireland A."/>
            <person name="Larimer J."/>
            <person name="McCowan C."/>
            <person name="Murphy C."/>
            <person name="Pearson M."/>
            <person name="Poon T.W."/>
            <person name="Priest M."/>
            <person name="Roberts A."/>
            <person name="Saif S."/>
            <person name="Shea T."/>
            <person name="Sisk P."/>
            <person name="Sykes S."/>
            <person name="Wortman J."/>
            <person name="Nusbaum C."/>
            <person name="Birren B."/>
        </authorList>
    </citation>
    <scope>NUCLEOTIDE SEQUENCE [LARGE SCALE GENOMIC DNA]</scope>
    <source>
        <strain evidence="3 4">F0403</strain>
    </source>
</reference>
<dbReference type="EMBL" id="ATFC01000001">
    <property type="protein sequence ID" value="EPF47847.1"/>
    <property type="molecule type" value="Genomic_DNA"/>
</dbReference>
<name>S3LTM7_9SPIR</name>
<dbReference type="AlphaFoldDB" id="S3LTM7"/>
<feature type="transmembrane region" description="Helical" evidence="1">
    <location>
        <begin position="77"/>
        <end position="105"/>
    </location>
</feature>
<gene>
    <name evidence="3" type="ORF">HMPREF1222_00107</name>
</gene>